<dbReference type="EMBL" id="LUGG01000013">
    <property type="protein sequence ID" value="OBZ70681.1"/>
    <property type="molecule type" value="Genomic_DNA"/>
</dbReference>
<evidence type="ECO:0000313" key="2">
    <source>
        <dbReference type="Proteomes" id="UP000092993"/>
    </source>
</evidence>
<sequence>MLSRRGLLIKNGCGVHKLQACNLSEMHVRGHLPPYVPVPSMERSIPASPSLFTVYTLFIQSNRPVPTCHLPAQLLGTYRTFMNLPDRPAIIEMIVWGVRPIRTNLMFFVLPLAIRNVRHGGSFGGGSSAAKAAPSPALRVHVLML</sequence>
<evidence type="ECO:0000313" key="1">
    <source>
        <dbReference type="EMBL" id="OBZ70681.1"/>
    </source>
</evidence>
<organism evidence="1 2">
    <name type="scientific">Grifola frondosa</name>
    <name type="common">Maitake</name>
    <name type="synonym">Polyporus frondosus</name>
    <dbReference type="NCBI Taxonomy" id="5627"/>
    <lineage>
        <taxon>Eukaryota</taxon>
        <taxon>Fungi</taxon>
        <taxon>Dikarya</taxon>
        <taxon>Basidiomycota</taxon>
        <taxon>Agaricomycotina</taxon>
        <taxon>Agaricomycetes</taxon>
        <taxon>Polyporales</taxon>
        <taxon>Grifolaceae</taxon>
        <taxon>Grifola</taxon>
    </lineage>
</organism>
<reference evidence="1 2" key="1">
    <citation type="submission" date="2016-03" db="EMBL/GenBank/DDBJ databases">
        <title>Whole genome sequencing of Grifola frondosa 9006-11.</title>
        <authorList>
            <person name="Min B."/>
            <person name="Park H."/>
            <person name="Kim J.-G."/>
            <person name="Cho H."/>
            <person name="Oh Y.-L."/>
            <person name="Kong W.-S."/>
            <person name="Choi I.-G."/>
        </authorList>
    </citation>
    <scope>NUCLEOTIDE SEQUENCE [LARGE SCALE GENOMIC DNA]</scope>
    <source>
        <strain evidence="1 2">9006-11</strain>
    </source>
</reference>
<dbReference type="AlphaFoldDB" id="A0A1C7M175"/>
<dbReference type="Proteomes" id="UP000092993">
    <property type="component" value="Unassembled WGS sequence"/>
</dbReference>
<name>A0A1C7M175_GRIFR</name>
<accession>A0A1C7M175</accession>
<proteinExistence type="predicted"/>
<keyword evidence="2" id="KW-1185">Reference proteome</keyword>
<comment type="caution">
    <text evidence="1">The sequence shown here is derived from an EMBL/GenBank/DDBJ whole genome shotgun (WGS) entry which is preliminary data.</text>
</comment>
<gene>
    <name evidence="1" type="ORF">A0H81_09339</name>
</gene>
<protein>
    <submittedName>
        <fullName evidence="1">Uncharacterized protein</fullName>
    </submittedName>
</protein>